<evidence type="ECO:0000313" key="3">
    <source>
        <dbReference type="EMBL" id="EDV42254.2"/>
    </source>
</evidence>
<proteinExistence type="predicted"/>
<dbReference type="OrthoDB" id="8057520at2759"/>
<feature type="region of interest" description="Disordered" evidence="1">
    <location>
        <begin position="576"/>
        <end position="598"/>
    </location>
</feature>
<dbReference type="eggNOG" id="ENOG502SFYJ">
    <property type="taxonomic scope" value="Eukaryota"/>
</dbReference>
<feature type="region of interest" description="Disordered" evidence="1">
    <location>
        <begin position="327"/>
        <end position="346"/>
    </location>
</feature>
<keyword evidence="2" id="KW-1133">Transmembrane helix</keyword>
<evidence type="ECO:0000256" key="2">
    <source>
        <dbReference type="SAM" id="Phobius"/>
    </source>
</evidence>
<sequence length="1382" mass="156261">MSESINAVLLKGPQDPKNRSCEVQIIISIHMNPSFDVDNMDKFWVLDEVYDPTKRSNQKIISPYLIMVSRGEPIVMYPLQYLKSVTEEELEKDPSDEKEVTELPPILEQEDDLLEFDLRRKRSHHLTSLRSKSKGSRTAVEKRQNVNGETGRNDASYIHGKNDVSNLGLVRIFDPTVINKTLELSNYFKPERPVHKIIKTNQEIKDKLREKLPQKPSFEINSNIHKIKDDIPIDSKYYTQDRYHQDPGYDPDFMSHLLSYHPKRNFHRSSPMRRVKNKPRMKRALLNPDNIEEVHTEQLAQKQVNDALKMYNLKNFEINDEASCDTCGGKNKETTESPGPSFCPPLVATDSKDSKLEDFSLKINDEIPCDTCGGKNKKTGGKPLPGGLESSKVEDVNPKNEDNKNDKLEKKSLPKTAFPPDFHEIKIDKNKETSLTNNIHNLSKMHLSEISSDFYLGTTEKADLKLPSGFMPLDLHSSDESSCDTCGGKNKKPGGKTLPGGLDTDKIQDFHIKIDDESSCDTCGGKNKQPSEKPFRGSLDFPGDFHLPFDIYGDHLKNLGVNTLHELEKGDLKVSDEASCDTCGGKNKKPDPKPLPDSLKAQKLQDSHLKFEDEVPCDTCGGKNKKPDGKPFPGGPKSEHIVEKNNVFIPCERCKGHDNCNDDTFVSETCGCLGNPDVCNCEVGKGTRDSKPESYSVFKMNTPVPVLTTKLRIFRRRRNTWWRIVPIITLNSMSGIFANENISVVFTSHVDILRMEKSLGLLNSKLAIPKTQNPTQGYTLKEYQDNIRDSVLLEDTEKDISIRDITNSLISKLKKVKVEGAKKIEGLGNFPSSGQALEKCPHKDKDLCLNIRDEKVPEFSIKIKIPFRENAFLVRDKYFVKIARIVTDATTKDALQISVDVINKGMNSQEFLIFIGNCEQSFGTSGTSSTKKLLLPNVGQTVTFLLPFIRGSKKKGKFRCDVVVKAATGRQNQDLKVGVVAKRSMDIQIHSRCFCVWRCQCHCMSKLETFINYNVCETMSRKAQDEAGLLYNCPPGNEKHDKCITDLGIGTNDEEPCDFFCKLLSIFVLILWLLLFLGILKAVLGLCIKPIARFGFDTLQPGRKFECTSKKRIFCINLFFFIIFLFAFWCKCFRPKPEDLLAASTEWICRPDSDCSSQKKQCDGQARLVGGQDQKYNERFLQTFGPLHENGLFSDEKPDDEESTAFILEVLEESKTSLSKMMSQAAAYRQNIEESTEDSVEVSEADEFVDTLKNAQVVYRTLSSPINGVTDISSNSQYCVKGFFLPSINSTYEFLSYHPFCQYVGISEENILKNQEQPKYVHTDEFSKIYADKMEVFKANDLSTVCPHGVHCINMDSNNYLENSFVKLSTQLSQLKANKMND</sequence>
<feature type="compositionally biased region" description="Basic and acidic residues" evidence="1">
    <location>
        <begin position="391"/>
        <end position="412"/>
    </location>
</feature>
<gene>
    <name evidence="3" type="primary">Dana\GF17102</name>
    <name evidence="3" type="synonym">dana_GLEANR_18369</name>
    <name evidence="3" type="ORF">GF17102</name>
</gene>
<keyword evidence="2" id="KW-0812">Transmembrane</keyword>
<accession>B3M263</accession>
<dbReference type="STRING" id="7217.B3M263"/>
<feature type="compositionally biased region" description="Basic residues" evidence="1">
    <location>
        <begin position="125"/>
        <end position="135"/>
    </location>
</feature>
<feature type="region of interest" description="Disordered" evidence="1">
    <location>
        <begin position="620"/>
        <end position="639"/>
    </location>
</feature>
<dbReference type="HOGENOM" id="CLU_366120_0_0_1"/>
<reference evidence="3 4" key="1">
    <citation type="journal article" date="2007" name="Nature">
        <title>Evolution of genes and genomes on the Drosophila phylogeny.</title>
        <authorList>
            <consortium name="Drosophila 12 Genomes Consortium"/>
            <person name="Clark A.G."/>
            <person name="Eisen M.B."/>
            <person name="Smith D.R."/>
            <person name="Bergman C.M."/>
            <person name="Oliver B."/>
            <person name="Markow T.A."/>
            <person name="Kaufman T.C."/>
            <person name="Kellis M."/>
            <person name="Gelbart W."/>
            <person name="Iyer V.N."/>
            <person name="Pollard D.A."/>
            <person name="Sackton T.B."/>
            <person name="Larracuente A.M."/>
            <person name="Singh N.D."/>
            <person name="Abad J.P."/>
            <person name="Abt D.N."/>
            <person name="Adryan B."/>
            <person name="Aguade M."/>
            <person name="Akashi H."/>
            <person name="Anderson W.W."/>
            <person name="Aquadro C.F."/>
            <person name="Ardell D.H."/>
            <person name="Arguello R."/>
            <person name="Artieri C.G."/>
            <person name="Barbash D.A."/>
            <person name="Barker D."/>
            <person name="Barsanti P."/>
            <person name="Batterham P."/>
            <person name="Batzoglou S."/>
            <person name="Begun D."/>
            <person name="Bhutkar A."/>
            <person name="Blanco E."/>
            <person name="Bosak S.A."/>
            <person name="Bradley R.K."/>
            <person name="Brand A.D."/>
            <person name="Brent M.R."/>
            <person name="Brooks A.N."/>
            <person name="Brown R.H."/>
            <person name="Butlin R.K."/>
            <person name="Caggese C."/>
            <person name="Calvi B.R."/>
            <person name="Bernardo de Carvalho A."/>
            <person name="Caspi A."/>
            <person name="Castrezana S."/>
            <person name="Celniker S.E."/>
            <person name="Chang J.L."/>
            <person name="Chapple C."/>
            <person name="Chatterji S."/>
            <person name="Chinwalla A."/>
            <person name="Civetta A."/>
            <person name="Clifton S.W."/>
            <person name="Comeron J.M."/>
            <person name="Costello J.C."/>
            <person name="Coyne J.A."/>
            <person name="Daub J."/>
            <person name="David R.G."/>
            <person name="Delcher A.L."/>
            <person name="Delehaunty K."/>
            <person name="Do C.B."/>
            <person name="Ebling H."/>
            <person name="Edwards K."/>
            <person name="Eickbush T."/>
            <person name="Evans J.D."/>
            <person name="Filipski A."/>
            <person name="Findeiss S."/>
            <person name="Freyhult E."/>
            <person name="Fulton L."/>
            <person name="Fulton R."/>
            <person name="Garcia A.C."/>
            <person name="Gardiner A."/>
            <person name="Garfield D.A."/>
            <person name="Garvin B.E."/>
            <person name="Gibson G."/>
            <person name="Gilbert D."/>
            <person name="Gnerre S."/>
            <person name="Godfrey J."/>
            <person name="Good R."/>
            <person name="Gotea V."/>
            <person name="Gravely B."/>
            <person name="Greenberg A.J."/>
            <person name="Griffiths-Jones S."/>
            <person name="Gross S."/>
            <person name="Guigo R."/>
            <person name="Gustafson E.A."/>
            <person name="Haerty W."/>
            <person name="Hahn M.W."/>
            <person name="Halligan D.L."/>
            <person name="Halpern A.L."/>
            <person name="Halter G.M."/>
            <person name="Han M.V."/>
            <person name="Heger A."/>
            <person name="Hillier L."/>
            <person name="Hinrichs A.S."/>
            <person name="Holmes I."/>
            <person name="Hoskins R.A."/>
            <person name="Hubisz M.J."/>
            <person name="Hultmark D."/>
            <person name="Huntley M.A."/>
            <person name="Jaffe D.B."/>
            <person name="Jagadeeshan S."/>
            <person name="Jeck W.R."/>
            <person name="Johnson J."/>
            <person name="Jones C.D."/>
            <person name="Jordan W.C."/>
            <person name="Karpen G.H."/>
            <person name="Kataoka E."/>
            <person name="Keightley P.D."/>
            <person name="Kheradpour P."/>
            <person name="Kirkness E.F."/>
            <person name="Koerich L.B."/>
            <person name="Kristiansen K."/>
            <person name="Kudrna D."/>
            <person name="Kulathinal R.J."/>
            <person name="Kumar S."/>
            <person name="Kwok R."/>
            <person name="Lander E."/>
            <person name="Langley C.H."/>
            <person name="Lapoint R."/>
            <person name="Lazzaro B.P."/>
            <person name="Lee S.J."/>
            <person name="Levesque L."/>
            <person name="Li R."/>
            <person name="Lin C.F."/>
            <person name="Lin M.F."/>
            <person name="Lindblad-Toh K."/>
            <person name="Llopart A."/>
            <person name="Long M."/>
            <person name="Low L."/>
            <person name="Lozovsky E."/>
            <person name="Lu J."/>
            <person name="Luo M."/>
            <person name="Machado C.A."/>
            <person name="Makalowski W."/>
            <person name="Marzo M."/>
            <person name="Matsuda M."/>
            <person name="Matzkin L."/>
            <person name="McAllister B."/>
            <person name="McBride C.S."/>
            <person name="McKernan B."/>
            <person name="McKernan K."/>
            <person name="Mendez-Lago M."/>
            <person name="Minx P."/>
            <person name="Mollenhauer M.U."/>
            <person name="Montooth K."/>
            <person name="Mount S.M."/>
            <person name="Mu X."/>
            <person name="Myers E."/>
            <person name="Negre B."/>
            <person name="Newfeld S."/>
            <person name="Nielsen R."/>
            <person name="Noor M.A."/>
            <person name="O'Grady P."/>
            <person name="Pachter L."/>
            <person name="Papaceit M."/>
            <person name="Parisi M.J."/>
            <person name="Parisi M."/>
            <person name="Parts L."/>
            <person name="Pedersen J.S."/>
            <person name="Pesole G."/>
            <person name="Phillippy A.M."/>
            <person name="Ponting C.P."/>
            <person name="Pop M."/>
            <person name="Porcelli D."/>
            <person name="Powell J.R."/>
            <person name="Prohaska S."/>
            <person name="Pruitt K."/>
            <person name="Puig M."/>
            <person name="Quesneville H."/>
            <person name="Ram K.R."/>
            <person name="Rand D."/>
            <person name="Rasmussen M.D."/>
            <person name="Reed L.K."/>
            <person name="Reenan R."/>
            <person name="Reily A."/>
            <person name="Remington K.A."/>
            <person name="Rieger T.T."/>
            <person name="Ritchie M.G."/>
            <person name="Robin C."/>
            <person name="Rogers Y.H."/>
            <person name="Rohde C."/>
            <person name="Rozas J."/>
            <person name="Rubenfield M.J."/>
            <person name="Ruiz A."/>
            <person name="Russo S."/>
            <person name="Salzberg S.L."/>
            <person name="Sanchez-Gracia A."/>
            <person name="Saranga D.J."/>
            <person name="Sato H."/>
            <person name="Schaeffer S.W."/>
            <person name="Schatz M.C."/>
            <person name="Schlenke T."/>
            <person name="Schwartz R."/>
            <person name="Segarra C."/>
            <person name="Singh R.S."/>
            <person name="Sirot L."/>
            <person name="Sirota M."/>
            <person name="Sisneros N.B."/>
            <person name="Smith C.D."/>
            <person name="Smith T.F."/>
            <person name="Spieth J."/>
            <person name="Stage D.E."/>
            <person name="Stark A."/>
            <person name="Stephan W."/>
            <person name="Strausberg R.L."/>
            <person name="Strempel S."/>
            <person name="Sturgill D."/>
            <person name="Sutton G."/>
            <person name="Sutton G.G."/>
            <person name="Tao W."/>
            <person name="Teichmann S."/>
            <person name="Tobari Y.N."/>
            <person name="Tomimura Y."/>
            <person name="Tsolas J.M."/>
            <person name="Valente V.L."/>
            <person name="Venter E."/>
            <person name="Venter J.C."/>
            <person name="Vicario S."/>
            <person name="Vieira F.G."/>
            <person name="Vilella A.J."/>
            <person name="Villasante A."/>
            <person name="Walenz B."/>
            <person name="Wang J."/>
            <person name="Wasserman M."/>
            <person name="Watts T."/>
            <person name="Wilson D."/>
            <person name="Wilson R.K."/>
            <person name="Wing R.A."/>
            <person name="Wolfner M.F."/>
            <person name="Wong A."/>
            <person name="Wong G.K."/>
            <person name="Wu C.I."/>
            <person name="Wu G."/>
            <person name="Yamamoto D."/>
            <person name="Yang H.P."/>
            <person name="Yang S.P."/>
            <person name="Yorke J.A."/>
            <person name="Yoshida K."/>
            <person name="Zdobnov E."/>
            <person name="Zhang P."/>
            <person name="Zhang Y."/>
            <person name="Zimin A.V."/>
            <person name="Baldwin J."/>
            <person name="Abdouelleil A."/>
            <person name="Abdulkadir J."/>
            <person name="Abebe A."/>
            <person name="Abera B."/>
            <person name="Abreu J."/>
            <person name="Acer S.C."/>
            <person name="Aftuck L."/>
            <person name="Alexander A."/>
            <person name="An P."/>
            <person name="Anderson E."/>
            <person name="Anderson S."/>
            <person name="Arachi H."/>
            <person name="Azer M."/>
            <person name="Bachantsang P."/>
            <person name="Barry A."/>
            <person name="Bayul T."/>
            <person name="Berlin A."/>
            <person name="Bessette D."/>
            <person name="Bloom T."/>
            <person name="Blye J."/>
            <person name="Boguslavskiy L."/>
            <person name="Bonnet C."/>
            <person name="Boukhgalter B."/>
            <person name="Bourzgui I."/>
            <person name="Brown A."/>
            <person name="Cahill P."/>
            <person name="Channer S."/>
            <person name="Cheshatsang Y."/>
            <person name="Chuda L."/>
            <person name="Citroen M."/>
            <person name="Collymore A."/>
            <person name="Cooke P."/>
            <person name="Costello M."/>
            <person name="D'Aco K."/>
            <person name="Daza R."/>
            <person name="De Haan G."/>
            <person name="DeGray S."/>
            <person name="DeMaso C."/>
            <person name="Dhargay N."/>
            <person name="Dooley K."/>
            <person name="Dooley E."/>
            <person name="Doricent M."/>
            <person name="Dorje P."/>
            <person name="Dorjee K."/>
            <person name="Dupes A."/>
            <person name="Elong R."/>
            <person name="Falk J."/>
            <person name="Farina A."/>
            <person name="Faro S."/>
            <person name="Ferguson D."/>
            <person name="Fisher S."/>
            <person name="Foley C.D."/>
            <person name="Franke A."/>
            <person name="Friedrich D."/>
            <person name="Gadbois L."/>
            <person name="Gearin G."/>
            <person name="Gearin C.R."/>
            <person name="Giannoukos G."/>
            <person name="Goode T."/>
            <person name="Graham J."/>
            <person name="Grandbois E."/>
            <person name="Grewal S."/>
            <person name="Gyaltsen K."/>
            <person name="Hafez N."/>
            <person name="Hagos B."/>
            <person name="Hall J."/>
            <person name="Henson C."/>
            <person name="Hollinger A."/>
            <person name="Honan T."/>
            <person name="Huard M.D."/>
            <person name="Hughes L."/>
            <person name="Hurhula B."/>
            <person name="Husby M.E."/>
            <person name="Kamat A."/>
            <person name="Kanga B."/>
            <person name="Kashin S."/>
            <person name="Khazanovich D."/>
            <person name="Kisner P."/>
            <person name="Lance K."/>
            <person name="Lara M."/>
            <person name="Lee W."/>
            <person name="Lennon N."/>
            <person name="Letendre F."/>
            <person name="LeVine R."/>
            <person name="Lipovsky A."/>
            <person name="Liu X."/>
            <person name="Liu J."/>
            <person name="Liu S."/>
            <person name="Lokyitsang T."/>
            <person name="Lokyitsang Y."/>
            <person name="Lubonja R."/>
            <person name="Lui A."/>
            <person name="MacDonald P."/>
            <person name="Magnisalis V."/>
            <person name="Maru K."/>
            <person name="Matthews C."/>
            <person name="McCusker W."/>
            <person name="McDonough S."/>
            <person name="Mehta T."/>
            <person name="Meldrim J."/>
            <person name="Meneus L."/>
            <person name="Mihai O."/>
            <person name="Mihalev A."/>
            <person name="Mihova T."/>
            <person name="Mittelman R."/>
            <person name="Mlenga V."/>
            <person name="Montmayeur A."/>
            <person name="Mulrain L."/>
            <person name="Navidi A."/>
            <person name="Naylor J."/>
            <person name="Negash T."/>
            <person name="Nguyen T."/>
            <person name="Nguyen N."/>
            <person name="Nicol R."/>
            <person name="Norbu C."/>
            <person name="Norbu N."/>
            <person name="Novod N."/>
            <person name="O'Neill B."/>
            <person name="Osman S."/>
            <person name="Markiewicz E."/>
            <person name="Oyono O.L."/>
            <person name="Patti C."/>
            <person name="Phunkhang P."/>
            <person name="Pierre F."/>
            <person name="Priest M."/>
            <person name="Raghuraman S."/>
            <person name="Rege F."/>
            <person name="Reyes R."/>
            <person name="Rise C."/>
            <person name="Rogov P."/>
            <person name="Ross K."/>
            <person name="Ryan E."/>
            <person name="Settipalli S."/>
            <person name="Shea T."/>
            <person name="Sherpa N."/>
            <person name="Shi L."/>
            <person name="Shih D."/>
            <person name="Sparrow T."/>
            <person name="Spaulding J."/>
            <person name="Stalker J."/>
            <person name="Stange-Thomann N."/>
            <person name="Stavropoulos S."/>
            <person name="Stone C."/>
            <person name="Strader C."/>
            <person name="Tesfaye S."/>
            <person name="Thomson T."/>
            <person name="Thoulutsang Y."/>
            <person name="Thoulutsang D."/>
            <person name="Topham K."/>
            <person name="Topping I."/>
            <person name="Tsamla T."/>
            <person name="Vassiliev H."/>
            <person name="Vo A."/>
            <person name="Wangchuk T."/>
            <person name="Wangdi T."/>
            <person name="Weiand M."/>
            <person name="Wilkinson J."/>
            <person name="Wilson A."/>
            <person name="Yadav S."/>
            <person name="Young G."/>
            <person name="Yu Q."/>
            <person name="Zembek L."/>
            <person name="Zhong D."/>
            <person name="Zimmer A."/>
            <person name="Zwirko Z."/>
            <person name="Jaffe D.B."/>
            <person name="Alvarez P."/>
            <person name="Brockman W."/>
            <person name="Butler J."/>
            <person name="Chin C."/>
            <person name="Gnerre S."/>
            <person name="Grabherr M."/>
            <person name="Kleber M."/>
            <person name="Mauceli E."/>
            <person name="MacCallum I."/>
        </authorList>
    </citation>
    <scope>NUCLEOTIDE SEQUENCE [LARGE SCALE GENOMIC DNA]</scope>
    <source>
        <strain evidence="4">Tucson 14024-0371.13</strain>
    </source>
</reference>
<dbReference type="Proteomes" id="UP000007801">
    <property type="component" value="Unassembled WGS sequence"/>
</dbReference>
<organism evidence="3 4">
    <name type="scientific">Drosophila ananassae</name>
    <name type="common">Fruit fly</name>
    <dbReference type="NCBI Taxonomy" id="7217"/>
    <lineage>
        <taxon>Eukaryota</taxon>
        <taxon>Metazoa</taxon>
        <taxon>Ecdysozoa</taxon>
        <taxon>Arthropoda</taxon>
        <taxon>Hexapoda</taxon>
        <taxon>Insecta</taxon>
        <taxon>Pterygota</taxon>
        <taxon>Neoptera</taxon>
        <taxon>Endopterygota</taxon>
        <taxon>Diptera</taxon>
        <taxon>Brachycera</taxon>
        <taxon>Muscomorpha</taxon>
        <taxon>Ephydroidea</taxon>
        <taxon>Drosophilidae</taxon>
        <taxon>Drosophila</taxon>
        <taxon>Sophophora</taxon>
    </lineage>
</organism>
<name>B3M263_DROAN</name>
<evidence type="ECO:0008006" key="5">
    <source>
        <dbReference type="Google" id="ProtNLM"/>
    </source>
</evidence>
<feature type="transmembrane region" description="Helical" evidence="2">
    <location>
        <begin position="1063"/>
        <end position="1084"/>
    </location>
</feature>
<keyword evidence="4" id="KW-1185">Reference proteome</keyword>
<feature type="region of interest" description="Disordered" evidence="1">
    <location>
        <begin position="125"/>
        <end position="158"/>
    </location>
</feature>
<evidence type="ECO:0000313" key="4">
    <source>
        <dbReference type="Proteomes" id="UP000007801"/>
    </source>
</evidence>
<evidence type="ECO:0000256" key="1">
    <source>
        <dbReference type="SAM" id="MobiDB-lite"/>
    </source>
</evidence>
<protein>
    <recommendedName>
        <fullName evidence="5">Generative cell specific-1/HAP2 domain-containing protein</fullName>
    </recommendedName>
</protein>
<dbReference type="InParanoid" id="B3M263"/>
<feature type="region of interest" description="Disordered" evidence="1">
    <location>
        <begin position="372"/>
        <end position="420"/>
    </location>
</feature>
<dbReference type="EMBL" id="CH902617">
    <property type="protein sequence ID" value="EDV42254.2"/>
    <property type="molecule type" value="Genomic_DNA"/>
</dbReference>
<keyword evidence="2" id="KW-0472">Membrane</keyword>
<feature type="transmembrane region" description="Helical" evidence="2">
    <location>
        <begin position="1113"/>
        <end position="1129"/>
    </location>
</feature>